<evidence type="ECO:0000313" key="1">
    <source>
        <dbReference type="EMBL" id="KAK3043939.1"/>
    </source>
</evidence>
<name>A0ACC3CRU2_9PEZI</name>
<proteinExistence type="predicted"/>
<accession>A0ACC3CRU2</accession>
<evidence type="ECO:0000313" key="2">
    <source>
        <dbReference type="Proteomes" id="UP001186974"/>
    </source>
</evidence>
<comment type="caution">
    <text evidence="1">The sequence shown here is derived from an EMBL/GenBank/DDBJ whole genome shotgun (WGS) entry which is preliminary data.</text>
</comment>
<dbReference type="Proteomes" id="UP001186974">
    <property type="component" value="Unassembled WGS sequence"/>
</dbReference>
<protein>
    <submittedName>
        <fullName evidence="1">Uncharacterized protein</fullName>
    </submittedName>
</protein>
<feature type="non-terminal residue" evidence="1">
    <location>
        <position position="232"/>
    </location>
</feature>
<organism evidence="1 2">
    <name type="scientific">Coniosporium uncinatum</name>
    <dbReference type="NCBI Taxonomy" id="93489"/>
    <lineage>
        <taxon>Eukaryota</taxon>
        <taxon>Fungi</taxon>
        <taxon>Dikarya</taxon>
        <taxon>Ascomycota</taxon>
        <taxon>Pezizomycotina</taxon>
        <taxon>Dothideomycetes</taxon>
        <taxon>Dothideomycetes incertae sedis</taxon>
        <taxon>Coniosporium</taxon>
    </lineage>
</organism>
<sequence>MNISQPVSSTITGIEFGFSTSDEIRAVSVKKITNPTTFDSLLHPVPGGLYDPAMGAFGDNPCTTCHLDRMRCPGHCGHIELPVAVYHPSFMDQCLRLMRATCVYCHHLKLPRVLVNKFCCKLRLIRHGLLKEAHDIDDITAGKSEGEEGEDDGSGADSDEGETNALIEKRNRFTRRVIREAVGERRSDWSLEKHEAVGDARRATVKEFLADITKAKKCGTCQGISPGYRKDR</sequence>
<gene>
    <name evidence="1" type="ORF">LTS18_002602</name>
</gene>
<keyword evidence="2" id="KW-1185">Reference proteome</keyword>
<dbReference type="EMBL" id="JAWDJW010012658">
    <property type="protein sequence ID" value="KAK3043939.1"/>
    <property type="molecule type" value="Genomic_DNA"/>
</dbReference>
<reference evidence="1" key="1">
    <citation type="submission" date="2024-09" db="EMBL/GenBank/DDBJ databases">
        <title>Black Yeasts Isolated from many extreme environments.</title>
        <authorList>
            <person name="Coleine C."/>
            <person name="Stajich J.E."/>
            <person name="Selbmann L."/>
        </authorList>
    </citation>
    <scope>NUCLEOTIDE SEQUENCE</scope>
    <source>
        <strain evidence="1">CCFEE 5737</strain>
    </source>
</reference>